<dbReference type="AlphaFoldDB" id="A0A183C264"/>
<organism evidence="2 3">
    <name type="scientific">Globodera pallida</name>
    <name type="common">Potato cyst nematode worm</name>
    <name type="synonym">Heterodera pallida</name>
    <dbReference type="NCBI Taxonomy" id="36090"/>
    <lineage>
        <taxon>Eukaryota</taxon>
        <taxon>Metazoa</taxon>
        <taxon>Ecdysozoa</taxon>
        <taxon>Nematoda</taxon>
        <taxon>Chromadorea</taxon>
        <taxon>Rhabditida</taxon>
        <taxon>Tylenchina</taxon>
        <taxon>Tylenchomorpha</taxon>
        <taxon>Tylenchoidea</taxon>
        <taxon>Heteroderidae</taxon>
        <taxon>Heteroderinae</taxon>
        <taxon>Globodera</taxon>
    </lineage>
</organism>
<accession>A0A183C264</accession>
<keyword evidence="2" id="KW-1185">Reference proteome</keyword>
<feature type="compositionally biased region" description="Acidic residues" evidence="1">
    <location>
        <begin position="91"/>
        <end position="133"/>
    </location>
</feature>
<sequence>MWRNPWRLQRVGFSTDSSSTEEASAVVAPNVPSAEQAVPLMIATGANVDNKSTTAGLPNVVRKASAVVVVAPQMAAPRFVGTARVSRSEPYEYDDEDEEEEEDDFDEDEDFYDAEEDEEEYESEIDELADDVEQVAAAGAEPAAPASPRGTLRGRHATERSRRRASQRSA</sequence>
<evidence type="ECO:0000313" key="3">
    <source>
        <dbReference type="WBParaSite" id="GPLIN_000695800"/>
    </source>
</evidence>
<proteinExistence type="predicted"/>
<feature type="compositionally biased region" description="Low complexity" evidence="1">
    <location>
        <begin position="136"/>
        <end position="148"/>
    </location>
</feature>
<dbReference type="WBParaSite" id="GPLIN_000695800">
    <property type="protein sequence ID" value="GPLIN_000695800"/>
    <property type="gene ID" value="GPLIN_000695800"/>
</dbReference>
<reference evidence="3" key="2">
    <citation type="submission" date="2016-06" db="UniProtKB">
        <authorList>
            <consortium name="WormBaseParasite"/>
        </authorList>
    </citation>
    <scope>IDENTIFICATION</scope>
</reference>
<evidence type="ECO:0000313" key="2">
    <source>
        <dbReference type="Proteomes" id="UP000050741"/>
    </source>
</evidence>
<feature type="region of interest" description="Disordered" evidence="1">
    <location>
        <begin position="80"/>
        <end position="170"/>
    </location>
</feature>
<dbReference type="Proteomes" id="UP000050741">
    <property type="component" value="Unassembled WGS sequence"/>
</dbReference>
<reference evidence="2" key="1">
    <citation type="submission" date="2014-05" db="EMBL/GenBank/DDBJ databases">
        <title>The genome and life-stage specific transcriptomes of Globodera pallida elucidate key aspects of plant parasitism by a cyst nematode.</title>
        <authorList>
            <person name="Cotton J.A."/>
            <person name="Lilley C.J."/>
            <person name="Jones L.M."/>
            <person name="Kikuchi T."/>
            <person name="Reid A.J."/>
            <person name="Thorpe P."/>
            <person name="Tsai I.J."/>
            <person name="Beasley H."/>
            <person name="Blok V."/>
            <person name="Cock P.J.A."/>
            <person name="Van den Akker S.E."/>
            <person name="Holroyd N."/>
            <person name="Hunt M."/>
            <person name="Mantelin S."/>
            <person name="Naghra H."/>
            <person name="Pain A."/>
            <person name="Palomares-Rius J.E."/>
            <person name="Zarowiecki M."/>
            <person name="Berriman M."/>
            <person name="Jones J.T."/>
            <person name="Urwin P.E."/>
        </authorList>
    </citation>
    <scope>NUCLEOTIDE SEQUENCE [LARGE SCALE GENOMIC DNA]</scope>
    <source>
        <strain evidence="2">Lindley</strain>
    </source>
</reference>
<evidence type="ECO:0000256" key="1">
    <source>
        <dbReference type="SAM" id="MobiDB-lite"/>
    </source>
</evidence>
<protein>
    <submittedName>
        <fullName evidence="3">Uncharacterized protein</fullName>
    </submittedName>
</protein>
<name>A0A183C264_GLOPA</name>
<feature type="compositionally biased region" description="Basic residues" evidence="1">
    <location>
        <begin position="161"/>
        <end position="170"/>
    </location>
</feature>